<organism evidence="1">
    <name type="scientific">Kwoniella dejecticola CBS 10117</name>
    <dbReference type="NCBI Taxonomy" id="1296121"/>
    <lineage>
        <taxon>Eukaryota</taxon>
        <taxon>Fungi</taxon>
        <taxon>Dikarya</taxon>
        <taxon>Basidiomycota</taxon>
        <taxon>Agaricomycotina</taxon>
        <taxon>Tremellomycetes</taxon>
        <taxon>Tremellales</taxon>
        <taxon>Cryptococcaceae</taxon>
        <taxon>Kwoniella</taxon>
    </lineage>
</organism>
<protein>
    <submittedName>
        <fullName evidence="1">Uncharacterized protein</fullName>
    </submittedName>
</protein>
<proteinExistence type="predicted"/>
<keyword evidence="3" id="KW-1185">Reference proteome</keyword>
<dbReference type="Proteomes" id="UP000078595">
    <property type="component" value="Chromosome 3"/>
</dbReference>
<gene>
    <name evidence="1" type="ORF">I303_03157</name>
    <name evidence="2" type="ORF">I303_103137</name>
</gene>
<dbReference type="RefSeq" id="XP_018264975.1">
    <property type="nucleotide sequence ID" value="XM_018406481.1"/>
</dbReference>
<sequence length="135" mass="14392">MSRSNKPDTSAIGQSIAKHILLLQKEGLSQSKKTGLTADILVRLVQDLQALIYVLKAGKSHGPGGANAEEAPLLDNYRKVSDYFQLEGKPTVMYALGQALSAIGGTHNEDSKLAQEEALKKAAEEMVKSGKAPGF</sequence>
<dbReference type="AlphaFoldDB" id="A0A1A6AAP7"/>
<dbReference type="EMBL" id="CP144532">
    <property type="protein sequence ID" value="WWC60563.1"/>
    <property type="molecule type" value="Genomic_DNA"/>
</dbReference>
<evidence type="ECO:0000313" key="2">
    <source>
        <dbReference type="EMBL" id="WWC60563.1"/>
    </source>
</evidence>
<reference evidence="1" key="1">
    <citation type="submission" date="2013-07" db="EMBL/GenBank/DDBJ databases">
        <title>The Genome Sequence of Cryptococcus dejecticola CBS10117.</title>
        <authorList>
            <consortium name="The Broad Institute Genome Sequencing Platform"/>
            <person name="Cuomo C."/>
            <person name="Litvintseva A."/>
            <person name="Chen Y."/>
            <person name="Heitman J."/>
            <person name="Sun S."/>
            <person name="Springer D."/>
            <person name="Dromer F."/>
            <person name="Young S.K."/>
            <person name="Zeng Q."/>
            <person name="Gargeya S."/>
            <person name="Fitzgerald M."/>
            <person name="Abouelleil A."/>
            <person name="Alvarado L."/>
            <person name="Berlin A.M."/>
            <person name="Chapman S.B."/>
            <person name="Dewar J."/>
            <person name="Goldberg J."/>
            <person name="Griggs A."/>
            <person name="Gujja S."/>
            <person name="Hansen M."/>
            <person name="Howarth C."/>
            <person name="Imamovic A."/>
            <person name="Larimer J."/>
            <person name="McCowan C."/>
            <person name="Murphy C."/>
            <person name="Pearson M."/>
            <person name="Priest M."/>
            <person name="Roberts A."/>
            <person name="Saif S."/>
            <person name="Shea T."/>
            <person name="Sykes S."/>
            <person name="Wortman J."/>
            <person name="Nusbaum C."/>
            <person name="Birren B."/>
        </authorList>
    </citation>
    <scope>NUCLEOTIDE SEQUENCE [LARGE SCALE GENOMIC DNA]</scope>
    <source>
        <strain evidence="1">CBS 10117</strain>
    </source>
</reference>
<dbReference type="GeneID" id="28966856"/>
<name>A0A1A6AAP7_9TREE</name>
<evidence type="ECO:0000313" key="3">
    <source>
        <dbReference type="Proteomes" id="UP000078595"/>
    </source>
</evidence>
<reference evidence="2" key="3">
    <citation type="submission" date="2024-02" db="EMBL/GenBank/DDBJ databases">
        <title>Comparative genomics of Cryptococcus and Kwoniella reveals pathogenesis evolution and contrasting modes of karyotype evolution via chromosome fusion or intercentromeric recombination.</title>
        <authorList>
            <person name="Coelho M.A."/>
            <person name="David-Palma M."/>
            <person name="Shea T."/>
            <person name="Bowers K."/>
            <person name="McGinley-Smith S."/>
            <person name="Mohammad A.W."/>
            <person name="Gnirke A."/>
            <person name="Yurkov A.M."/>
            <person name="Nowrousian M."/>
            <person name="Sun S."/>
            <person name="Cuomo C.A."/>
            <person name="Heitman J."/>
        </authorList>
    </citation>
    <scope>NUCLEOTIDE SEQUENCE</scope>
    <source>
        <strain evidence="2">CBS 10117</strain>
    </source>
</reference>
<dbReference type="KEGG" id="kdj:28966856"/>
<reference evidence="2" key="2">
    <citation type="submission" date="2013-07" db="EMBL/GenBank/DDBJ databases">
        <authorList>
            <consortium name="The Broad Institute Genome Sequencing Platform"/>
            <person name="Cuomo C."/>
            <person name="Litvintseva A."/>
            <person name="Chen Y."/>
            <person name="Heitman J."/>
            <person name="Sun S."/>
            <person name="Springer D."/>
            <person name="Dromer F."/>
            <person name="Young S.K."/>
            <person name="Zeng Q."/>
            <person name="Gargeya S."/>
            <person name="Fitzgerald M."/>
            <person name="Abouelleil A."/>
            <person name="Alvarado L."/>
            <person name="Berlin A.M."/>
            <person name="Chapman S.B."/>
            <person name="Dewar J."/>
            <person name="Goldberg J."/>
            <person name="Griggs A."/>
            <person name="Gujja S."/>
            <person name="Hansen M."/>
            <person name="Howarth C."/>
            <person name="Imamovic A."/>
            <person name="Larimer J."/>
            <person name="McCowan C."/>
            <person name="Murphy C."/>
            <person name="Pearson M."/>
            <person name="Priest M."/>
            <person name="Roberts A."/>
            <person name="Saif S."/>
            <person name="Shea T."/>
            <person name="Sykes S."/>
            <person name="Wortman J."/>
            <person name="Nusbaum C."/>
            <person name="Birren B."/>
        </authorList>
    </citation>
    <scope>NUCLEOTIDE SEQUENCE</scope>
    <source>
        <strain evidence="2">CBS 10117</strain>
    </source>
</reference>
<dbReference type="OrthoDB" id="10443589at2759"/>
<evidence type="ECO:0000313" key="1">
    <source>
        <dbReference type="EMBL" id="OBR87133.1"/>
    </source>
</evidence>
<accession>A0A1A6AAP7</accession>
<dbReference type="VEuPathDB" id="FungiDB:I303_03157"/>
<dbReference type="EMBL" id="KI894029">
    <property type="protein sequence ID" value="OBR87133.1"/>
    <property type="molecule type" value="Genomic_DNA"/>
</dbReference>